<name>A0A498J9U4_MALDO</name>
<sequence>MSSNLNLLSEVAVVLRNWEEEKRWIFDEFSVVADFICFCAAKKSKSDLDSFPIVPRKKRSSLRRRPNKKTSFGFSSVPIVIPKKKRSLRRRAAACLGMTSTNLKRKRLSGCESSTNNDGVEGFLLQKKQKIVDLIHDCNAGTSNRHSVSSVICPPFTAVELIRKIWYVVFDGVYPGNIPHELDPPGDVAEL</sequence>
<accession>A0A498J9U4</accession>
<dbReference type="Proteomes" id="UP000290289">
    <property type="component" value="Chromosome 8"/>
</dbReference>
<dbReference type="EMBL" id="RDQH01000334">
    <property type="protein sequence ID" value="RXH92559.1"/>
    <property type="molecule type" value="Genomic_DNA"/>
</dbReference>
<evidence type="ECO:0000313" key="2">
    <source>
        <dbReference type="Proteomes" id="UP000290289"/>
    </source>
</evidence>
<keyword evidence="2" id="KW-1185">Reference proteome</keyword>
<comment type="caution">
    <text evidence="1">The sequence shown here is derived from an EMBL/GenBank/DDBJ whole genome shotgun (WGS) entry which is preliminary data.</text>
</comment>
<dbReference type="AlphaFoldDB" id="A0A498J9U4"/>
<protein>
    <submittedName>
        <fullName evidence="1">Uncharacterized protein</fullName>
    </submittedName>
</protein>
<organism evidence="1 2">
    <name type="scientific">Malus domestica</name>
    <name type="common">Apple</name>
    <name type="synonym">Pyrus malus</name>
    <dbReference type="NCBI Taxonomy" id="3750"/>
    <lineage>
        <taxon>Eukaryota</taxon>
        <taxon>Viridiplantae</taxon>
        <taxon>Streptophyta</taxon>
        <taxon>Embryophyta</taxon>
        <taxon>Tracheophyta</taxon>
        <taxon>Spermatophyta</taxon>
        <taxon>Magnoliopsida</taxon>
        <taxon>eudicotyledons</taxon>
        <taxon>Gunneridae</taxon>
        <taxon>Pentapetalae</taxon>
        <taxon>rosids</taxon>
        <taxon>fabids</taxon>
        <taxon>Rosales</taxon>
        <taxon>Rosaceae</taxon>
        <taxon>Amygdaloideae</taxon>
        <taxon>Maleae</taxon>
        <taxon>Malus</taxon>
    </lineage>
</organism>
<reference evidence="1 2" key="1">
    <citation type="submission" date="2018-10" db="EMBL/GenBank/DDBJ databases">
        <title>A high-quality apple genome assembly.</title>
        <authorList>
            <person name="Hu J."/>
        </authorList>
    </citation>
    <scope>NUCLEOTIDE SEQUENCE [LARGE SCALE GENOMIC DNA]</scope>
    <source>
        <strain evidence="2">cv. HFTH1</strain>
        <tissue evidence="1">Young leaf</tissue>
    </source>
</reference>
<dbReference type="STRING" id="3750.A0A498J9U4"/>
<proteinExistence type="predicted"/>
<evidence type="ECO:0000313" key="1">
    <source>
        <dbReference type="EMBL" id="RXH92559.1"/>
    </source>
</evidence>
<gene>
    <name evidence="1" type="ORF">DVH24_033455</name>
</gene>